<accession>D4LZX2</accession>
<sequence length="74" mass="8829">MKKGRFLWSAHRITEKQKAGKARNIKEKQLKNSRNTVSKQLVEHHSSLNDNYLAREIQFKEITNLRNRVFLGFF</sequence>
<proteinExistence type="predicted"/>
<gene>
    <name evidence="1" type="ORF">RTO_29110</name>
</gene>
<dbReference type="KEGG" id="rto:RTO_29110"/>
<protein>
    <submittedName>
        <fullName evidence="1">Uncharacterized protein</fullName>
    </submittedName>
</protein>
<evidence type="ECO:0000313" key="1">
    <source>
        <dbReference type="EMBL" id="CBL27332.1"/>
    </source>
</evidence>
<evidence type="ECO:0000313" key="2">
    <source>
        <dbReference type="Proteomes" id="UP000008956"/>
    </source>
</evidence>
<name>D4LZX2_9FIRM</name>
<reference evidence="1 2" key="1">
    <citation type="submission" date="2010-03" db="EMBL/GenBank/DDBJ databases">
        <title>The genome sequence of Ruminococcus torques L2-14.</title>
        <authorList>
            <consortium name="metaHIT consortium -- http://www.metahit.eu/"/>
            <person name="Pajon A."/>
            <person name="Turner K."/>
            <person name="Parkhill J."/>
            <person name="Duncan S."/>
            <person name="Flint H."/>
        </authorList>
    </citation>
    <scope>NUCLEOTIDE SEQUENCE [LARGE SCALE GENOMIC DNA]</scope>
    <source>
        <strain evidence="1 2">L2-14</strain>
    </source>
</reference>
<dbReference type="HOGENOM" id="CLU_2685595_0_0_9"/>
<organism evidence="1 2">
    <name type="scientific">[Ruminococcus] torques L2-14</name>
    <dbReference type="NCBI Taxonomy" id="657313"/>
    <lineage>
        <taxon>Bacteria</taxon>
        <taxon>Bacillati</taxon>
        <taxon>Bacillota</taxon>
        <taxon>Clostridia</taxon>
        <taxon>Lachnospirales</taxon>
        <taxon>Lachnospiraceae</taxon>
        <taxon>Mediterraneibacter</taxon>
    </lineage>
</organism>
<dbReference type="EMBL" id="FP929055">
    <property type="protein sequence ID" value="CBL27332.1"/>
    <property type="molecule type" value="Genomic_DNA"/>
</dbReference>
<reference evidence="1 2" key="2">
    <citation type="submission" date="2010-03" db="EMBL/GenBank/DDBJ databases">
        <authorList>
            <person name="Pajon A."/>
        </authorList>
    </citation>
    <scope>NUCLEOTIDE SEQUENCE [LARGE SCALE GENOMIC DNA]</scope>
    <source>
        <strain evidence="1 2">L2-14</strain>
    </source>
</reference>
<dbReference type="AlphaFoldDB" id="D4LZX2"/>
<dbReference type="Proteomes" id="UP000008956">
    <property type="component" value="Chromosome"/>
</dbReference>